<dbReference type="PANTHER" id="PTHR36303">
    <property type="entry name" value="2',3'-CYCLIC-NUCLEOTIDE 2'-PHOSPHODIESTERASE"/>
    <property type="match status" value="1"/>
</dbReference>
<proteinExistence type="predicted"/>
<dbReference type="PIRSF" id="PIRSF004789">
    <property type="entry name" value="DR1281"/>
    <property type="match status" value="1"/>
</dbReference>
<dbReference type="Gene3D" id="3.60.21.10">
    <property type="match status" value="1"/>
</dbReference>
<dbReference type="PANTHER" id="PTHR36303:SF1">
    <property type="entry name" value="2',3'-CYCLIC-NUCLEOTIDE 2'-PHOSPHODIESTERASE"/>
    <property type="match status" value="1"/>
</dbReference>
<evidence type="ECO:0000313" key="1">
    <source>
        <dbReference type="EMBL" id="WVX66123.1"/>
    </source>
</evidence>
<reference evidence="1 2" key="1">
    <citation type="journal article" date="2024" name="Environ. Microbiol.">
        <title>Novel evolutionary insights on the interactions of the Holosporales (Alphaproteobacteria) with eukaryotic hosts from comparative genomics.</title>
        <authorList>
            <person name="Giovannini M."/>
            <person name="Petroni G."/>
            <person name="Castelli M."/>
        </authorList>
    </citation>
    <scope>NUCLEOTIDE SEQUENCE [LARGE SCALE GENOMIC DNA]</scope>
    <source>
        <strain evidence="1 2">US_Bl 15I1</strain>
    </source>
</reference>
<protein>
    <submittedName>
        <fullName evidence="1">YmdB family metallophosphoesterase</fullName>
    </submittedName>
</protein>
<evidence type="ECO:0000313" key="2">
    <source>
        <dbReference type="Proteomes" id="UP001330434"/>
    </source>
</evidence>
<accession>A0ABZ2C210</accession>
<dbReference type="Pfam" id="PF13277">
    <property type="entry name" value="YmdB"/>
    <property type="match status" value="1"/>
</dbReference>
<name>A0ABZ2C210_9PROT</name>
<keyword evidence="2" id="KW-1185">Reference proteome</keyword>
<dbReference type="EMBL" id="CP133270">
    <property type="protein sequence ID" value="WVX66123.1"/>
    <property type="molecule type" value="Genomic_DNA"/>
</dbReference>
<dbReference type="InterPro" id="IPR005235">
    <property type="entry name" value="YmdB-like"/>
</dbReference>
<dbReference type="InterPro" id="IPR029052">
    <property type="entry name" value="Metallo-depent_PP-like"/>
</dbReference>
<gene>
    <name evidence="1" type="ORF">Bealeia1_00295</name>
</gene>
<sequence length="220" mass="24164">MKILFIGDLVGLSGRKVVVENLPGLRRQLNLDFVIANAENAAHGFGITGRICEELYEVGVDVITSGNHMWDNKDILPRMKDLPRLLRPLNYPPGTPGQGSGIYTTKNGKRVGVMNVMCRLFMDTLDDPFRAIQKELETMKLGHDVDALVIDVHGEASSEKAAMGYFVDGRASLIVGTHTHVPTADERIQPKGTAFMTDAGMTGDYDSVIGMKKDVPFKNF</sequence>
<dbReference type="Proteomes" id="UP001330434">
    <property type="component" value="Chromosome"/>
</dbReference>
<organism evidence="1 2">
    <name type="scientific">Candidatus Bealeia paramacronuclearis</name>
    <dbReference type="NCBI Taxonomy" id="1921001"/>
    <lineage>
        <taxon>Bacteria</taxon>
        <taxon>Pseudomonadati</taxon>
        <taxon>Pseudomonadota</taxon>
        <taxon>Alphaproteobacteria</taxon>
        <taxon>Holosporales</taxon>
        <taxon>Holosporaceae</taxon>
        <taxon>Candidatus Bealeia</taxon>
    </lineage>
</organism>
<dbReference type="SUPFAM" id="SSF56300">
    <property type="entry name" value="Metallo-dependent phosphatases"/>
    <property type="match status" value="1"/>
</dbReference>